<gene>
    <name evidence="1" type="ORF">Lepto782_12640</name>
</gene>
<evidence type="ECO:0000313" key="2">
    <source>
        <dbReference type="Proteomes" id="UP000663124"/>
    </source>
</evidence>
<accession>A0AAP9WBP8</accession>
<reference evidence="1" key="1">
    <citation type="submission" date="2019-09" db="EMBL/GenBank/DDBJ databases">
        <title>Comparative Genomics of Leptospira interrogans Reveals Genome Plasticity - A Common Adaptive Strategy for Survival in Various Hosts.</title>
        <authorList>
            <person name="Ramli S.R."/>
            <person name="Bunk B."/>
            <person name="Goris M."/>
            <person name="Bhuju S."/>
            <person name="Jarek M."/>
            <person name="Sproer C."/>
            <person name="Mustakim S."/>
            <person name="Strommenger B."/>
            <person name="Pessler F."/>
        </authorList>
    </citation>
    <scope>NUCLEOTIDE SEQUENCE</scope>
    <source>
        <strain evidence="1">782</strain>
    </source>
</reference>
<protein>
    <submittedName>
        <fullName evidence="1">Uncharacterized protein</fullName>
    </submittedName>
</protein>
<dbReference type="AlphaFoldDB" id="A0AAP9WBP8"/>
<proteinExistence type="predicted"/>
<dbReference type="EMBL" id="CP043884">
    <property type="protein sequence ID" value="QOI43020.1"/>
    <property type="molecule type" value="Genomic_DNA"/>
</dbReference>
<name>A0AAP9WBP8_LEPIR</name>
<dbReference type="RefSeq" id="WP_061270567.1">
    <property type="nucleotide sequence ID" value="NZ_CP043884.1"/>
</dbReference>
<organism evidence="1 2">
    <name type="scientific">Leptospira interrogans serovar Canicola</name>
    <dbReference type="NCBI Taxonomy" id="211880"/>
    <lineage>
        <taxon>Bacteria</taxon>
        <taxon>Pseudomonadati</taxon>
        <taxon>Spirochaetota</taxon>
        <taxon>Spirochaetia</taxon>
        <taxon>Leptospirales</taxon>
        <taxon>Leptospiraceae</taxon>
        <taxon>Leptospira</taxon>
    </lineage>
</organism>
<dbReference type="Proteomes" id="UP000663124">
    <property type="component" value="Chromosome 1"/>
</dbReference>
<evidence type="ECO:0000313" key="1">
    <source>
        <dbReference type="EMBL" id="QOI43020.1"/>
    </source>
</evidence>
<sequence>MNEEEKRKNYVREIASVVKIYKEGDLISIHRRDLFTAIIGQYINYELNNINVEGNLVYLDENGTNQIISLELIESVKRANRLQ</sequence>